<dbReference type="Pfam" id="PF04055">
    <property type="entry name" value="Radical_SAM"/>
    <property type="match status" value="1"/>
</dbReference>
<comment type="similarity">
    <text evidence="12">Belongs to the radical SAM superfamily. RlmN family.</text>
</comment>
<dbReference type="Gene3D" id="3.20.20.70">
    <property type="entry name" value="Aldolase class I"/>
    <property type="match status" value="1"/>
</dbReference>
<evidence type="ECO:0000259" key="13">
    <source>
        <dbReference type="PROSITE" id="PS51918"/>
    </source>
</evidence>
<dbReference type="EMBL" id="JACRTE010000002">
    <property type="protein sequence ID" value="MBC8595665.1"/>
    <property type="molecule type" value="Genomic_DNA"/>
</dbReference>
<comment type="cofactor">
    <cofactor evidence="12">
        <name>[4Fe-4S] cluster</name>
        <dbReference type="ChEBI" id="CHEBI:49883"/>
    </cofactor>
    <text evidence="12">Binds 1 [4Fe-4S] cluster. The cluster is coordinated with 3 cysteines and an exchangeable S-adenosyl-L-methionine.</text>
</comment>
<keyword evidence="6 12" id="KW-0808">Transferase</keyword>
<dbReference type="SFLD" id="SFLDS00029">
    <property type="entry name" value="Radical_SAM"/>
    <property type="match status" value="1"/>
</dbReference>
<dbReference type="PANTHER" id="PTHR30544:SF5">
    <property type="entry name" value="RADICAL SAM CORE DOMAIN-CONTAINING PROTEIN"/>
    <property type="match status" value="1"/>
</dbReference>
<dbReference type="RefSeq" id="WP_262431324.1">
    <property type="nucleotide sequence ID" value="NZ_JACRTE010000002.1"/>
</dbReference>
<dbReference type="Gene3D" id="1.10.150.530">
    <property type="match status" value="1"/>
</dbReference>
<keyword evidence="9 12" id="KW-0479">Metal-binding</keyword>
<feature type="binding site" evidence="12">
    <location>
        <position position="119"/>
    </location>
    <ligand>
        <name>[4Fe-4S] cluster</name>
        <dbReference type="ChEBI" id="CHEBI:49883"/>
        <note>4Fe-4S-S-AdoMet</note>
    </ligand>
</feature>
<keyword evidence="15" id="KW-1185">Reference proteome</keyword>
<evidence type="ECO:0000256" key="1">
    <source>
        <dbReference type="ARBA" id="ARBA00004496"/>
    </source>
</evidence>
<evidence type="ECO:0000256" key="9">
    <source>
        <dbReference type="ARBA" id="ARBA00022723"/>
    </source>
</evidence>
<comment type="subcellular location">
    <subcellularLocation>
        <location evidence="1 12">Cytoplasm</location>
    </subcellularLocation>
</comment>
<dbReference type="PANTHER" id="PTHR30544">
    <property type="entry name" value="23S RRNA METHYLTRANSFERASE"/>
    <property type="match status" value="1"/>
</dbReference>
<dbReference type="PROSITE" id="PS51918">
    <property type="entry name" value="RADICAL_SAM"/>
    <property type="match status" value="1"/>
</dbReference>
<dbReference type="NCBIfam" id="TIGR00048">
    <property type="entry name" value="rRNA_mod_RlmN"/>
    <property type="match status" value="1"/>
</dbReference>
<feature type="binding site" evidence="12">
    <location>
        <position position="116"/>
    </location>
    <ligand>
        <name>[4Fe-4S] cluster</name>
        <dbReference type="ChEBI" id="CHEBI:49883"/>
        <note>4Fe-4S-S-AdoMet</note>
    </ligand>
</feature>
<dbReference type="GO" id="GO:0019843">
    <property type="term" value="F:rRNA binding"/>
    <property type="evidence" value="ECO:0007669"/>
    <property type="project" value="UniProtKB-UniRule"/>
</dbReference>
<evidence type="ECO:0000256" key="3">
    <source>
        <dbReference type="ARBA" id="ARBA00022490"/>
    </source>
</evidence>
<feature type="binding site" evidence="12">
    <location>
        <position position="191"/>
    </location>
    <ligand>
        <name>S-adenosyl-L-methionine</name>
        <dbReference type="ChEBI" id="CHEBI:59789"/>
    </ligand>
</feature>
<sequence length="350" mass="39065">MEKINLKDLTLPELEDFLISNGEQKFRAKQIFKWLSLGVTDFDEMTDISKALRAKLGKISYISTLTIVRKLVSKIDKTTKYLFKLGDGNTVEAVIMYYKHGITICISSQVGCRMGCKFCASTIGGLVRNLSAGEILDEVIFAQKDIGERISNIVMMGIGEPLDNFDNVIKFLKNVNDPLGLNIGYRHISLSTCGIVKNIVELEKADIPITLSISLHAPTNDLRSEIMPVNKAYDVDTLIDACKHYVNATRRRISFEYTLINGVNDSENVARILAKKLKGMLCHVNLIPVNEVDETGFKKSGRPAIEKFTKVLEKNGITTTVRRKLGSDINASCGQLRRADQKTNKDVKSR</sequence>
<keyword evidence="4 12" id="KW-0698">rRNA processing</keyword>
<dbReference type="SFLD" id="SFLDF00275">
    <property type="entry name" value="adenosine_C2_methyltransferase"/>
    <property type="match status" value="1"/>
</dbReference>
<dbReference type="GO" id="GO:0000049">
    <property type="term" value="F:tRNA binding"/>
    <property type="evidence" value="ECO:0007669"/>
    <property type="project" value="UniProtKB-UniRule"/>
</dbReference>
<keyword evidence="3 12" id="KW-0963">Cytoplasm</keyword>
<accession>A0A926ISL7</accession>
<evidence type="ECO:0000256" key="5">
    <source>
        <dbReference type="ARBA" id="ARBA00022603"/>
    </source>
</evidence>
<feature type="active site" description="Proton acceptor" evidence="12">
    <location>
        <position position="92"/>
    </location>
</feature>
<organism evidence="14 15">
    <name type="scientific">Qingrenia yutianensis</name>
    <dbReference type="NCBI Taxonomy" id="2763676"/>
    <lineage>
        <taxon>Bacteria</taxon>
        <taxon>Bacillati</taxon>
        <taxon>Bacillota</taxon>
        <taxon>Clostridia</taxon>
        <taxon>Eubacteriales</taxon>
        <taxon>Oscillospiraceae</taxon>
        <taxon>Qingrenia</taxon>
    </lineage>
</organism>
<dbReference type="GO" id="GO:0051539">
    <property type="term" value="F:4 iron, 4 sulfur cluster binding"/>
    <property type="evidence" value="ECO:0007669"/>
    <property type="project" value="UniProtKB-UniRule"/>
</dbReference>
<comment type="miscellaneous">
    <text evidence="12">Reaction proceeds by a ping-pong mechanism involving intermediate methylation of a conserved cysteine residue.</text>
</comment>
<comment type="caution">
    <text evidence="14">The sequence shown here is derived from an EMBL/GenBank/DDBJ whole genome shotgun (WGS) entry which is preliminary data.</text>
</comment>
<dbReference type="HAMAP" id="MF_01849">
    <property type="entry name" value="RNA_methyltr_RlmN"/>
    <property type="match status" value="1"/>
</dbReference>
<keyword evidence="10 12" id="KW-0408">Iron</keyword>
<dbReference type="PIRSF" id="PIRSF006004">
    <property type="entry name" value="CHP00048"/>
    <property type="match status" value="1"/>
</dbReference>
<protein>
    <recommendedName>
        <fullName evidence="12">Probable dual-specificity RNA methyltransferase RlmN</fullName>
        <ecNumber evidence="12">2.1.1.192</ecNumber>
    </recommendedName>
    <alternativeName>
        <fullName evidence="12">23S rRNA (adenine(2503)-C(2))-methyltransferase</fullName>
    </alternativeName>
    <alternativeName>
        <fullName evidence="12">23S rRNA m2A2503 methyltransferase</fullName>
    </alternativeName>
    <alternativeName>
        <fullName evidence="12">Ribosomal RNA large subunit methyltransferase N</fullName>
    </alternativeName>
    <alternativeName>
        <fullName evidence="12">tRNA (adenine(37)-C(2))-methyltransferase</fullName>
    </alternativeName>
    <alternativeName>
        <fullName evidence="12">tRNA m2A37 methyltransferase</fullName>
    </alternativeName>
</protein>
<name>A0A926ISL7_9FIRM</name>
<feature type="binding site" evidence="12">
    <location>
        <position position="290"/>
    </location>
    <ligand>
        <name>S-adenosyl-L-methionine</name>
        <dbReference type="ChEBI" id="CHEBI:59789"/>
    </ligand>
</feature>
<dbReference type="InterPro" id="IPR013785">
    <property type="entry name" value="Aldolase_TIM"/>
</dbReference>
<evidence type="ECO:0000256" key="2">
    <source>
        <dbReference type="ARBA" id="ARBA00022485"/>
    </source>
</evidence>
<dbReference type="InterPro" id="IPR040072">
    <property type="entry name" value="Methyltransferase_A"/>
</dbReference>
<evidence type="ECO:0000256" key="4">
    <source>
        <dbReference type="ARBA" id="ARBA00022552"/>
    </source>
</evidence>
<gene>
    <name evidence="12 14" type="primary">rlmN</name>
    <name evidence="14" type="ORF">H8706_02105</name>
</gene>
<evidence type="ECO:0000313" key="15">
    <source>
        <dbReference type="Proteomes" id="UP000647416"/>
    </source>
</evidence>
<feature type="domain" description="Radical SAM core" evidence="13">
    <location>
        <begin position="98"/>
        <end position="328"/>
    </location>
</feature>
<feature type="binding site" evidence="12">
    <location>
        <position position="112"/>
    </location>
    <ligand>
        <name>[4Fe-4S] cluster</name>
        <dbReference type="ChEBI" id="CHEBI:49883"/>
        <note>4Fe-4S-S-AdoMet</note>
    </ligand>
</feature>
<feature type="active site" description="S-methylcysteine intermediate" evidence="12">
    <location>
        <position position="333"/>
    </location>
</feature>
<keyword evidence="8 12" id="KW-0819">tRNA processing</keyword>
<feature type="binding site" evidence="12">
    <location>
        <begin position="214"/>
        <end position="216"/>
    </location>
    <ligand>
        <name>S-adenosyl-L-methionine</name>
        <dbReference type="ChEBI" id="CHEBI:59789"/>
    </ligand>
</feature>
<evidence type="ECO:0000256" key="11">
    <source>
        <dbReference type="ARBA" id="ARBA00023014"/>
    </source>
</evidence>
<dbReference type="GO" id="GO:0002935">
    <property type="term" value="F:tRNA (adenine(37)-C2)-methyltransferase activity"/>
    <property type="evidence" value="ECO:0007669"/>
    <property type="project" value="UniProtKB-UniRule"/>
</dbReference>
<dbReference type="GO" id="GO:0005737">
    <property type="term" value="C:cytoplasm"/>
    <property type="evidence" value="ECO:0007669"/>
    <property type="project" value="UniProtKB-SubCell"/>
</dbReference>
<evidence type="ECO:0000313" key="14">
    <source>
        <dbReference type="EMBL" id="MBC8595665.1"/>
    </source>
</evidence>
<keyword evidence="11 12" id="KW-0411">Iron-sulfur</keyword>
<evidence type="ECO:0000256" key="7">
    <source>
        <dbReference type="ARBA" id="ARBA00022691"/>
    </source>
</evidence>
<evidence type="ECO:0000256" key="6">
    <source>
        <dbReference type="ARBA" id="ARBA00022679"/>
    </source>
</evidence>
<dbReference type="CDD" id="cd01335">
    <property type="entry name" value="Radical_SAM"/>
    <property type="match status" value="1"/>
</dbReference>
<dbReference type="FunFam" id="3.20.20.70:FF:000014">
    <property type="entry name" value="Probable dual-specificity RNA methyltransferase RlmN"/>
    <property type="match status" value="1"/>
</dbReference>
<evidence type="ECO:0000256" key="12">
    <source>
        <dbReference type="HAMAP-Rule" id="MF_01849"/>
    </source>
</evidence>
<dbReference type="InterPro" id="IPR007197">
    <property type="entry name" value="rSAM"/>
</dbReference>
<proteinExistence type="inferred from homology"/>
<comment type="caution">
    <text evidence="12">Lacks conserved residue(s) required for the propagation of feature annotation.</text>
</comment>
<dbReference type="EC" id="2.1.1.192" evidence="12"/>
<comment type="function">
    <text evidence="12">Specifically methylates position 2 of adenine 2503 in 23S rRNA and position 2 of adenine 37 in tRNAs.</text>
</comment>
<dbReference type="GO" id="GO:0070040">
    <property type="term" value="F:rRNA (adenine(2503)-C2-)-methyltransferase activity"/>
    <property type="evidence" value="ECO:0007669"/>
    <property type="project" value="UniProtKB-UniRule"/>
</dbReference>
<dbReference type="SFLD" id="SFLDG01062">
    <property type="entry name" value="methyltransferase_(Class_A)"/>
    <property type="match status" value="1"/>
</dbReference>
<keyword evidence="2 12" id="KW-0004">4Fe-4S</keyword>
<dbReference type="InterPro" id="IPR058240">
    <property type="entry name" value="rSAM_sf"/>
</dbReference>
<dbReference type="AlphaFoldDB" id="A0A926ISL7"/>
<dbReference type="InterPro" id="IPR048641">
    <property type="entry name" value="RlmN_N"/>
</dbReference>
<dbReference type="InterPro" id="IPR027492">
    <property type="entry name" value="RNA_MTrfase_RlmN"/>
</dbReference>
<keyword evidence="5 12" id="KW-0489">Methyltransferase</keyword>
<feature type="binding site" evidence="12">
    <location>
        <begin position="159"/>
        <end position="160"/>
    </location>
    <ligand>
        <name>S-adenosyl-L-methionine</name>
        <dbReference type="ChEBI" id="CHEBI:59789"/>
    </ligand>
</feature>
<dbReference type="Pfam" id="PF21016">
    <property type="entry name" value="RlmN_N"/>
    <property type="match status" value="1"/>
</dbReference>
<dbReference type="GO" id="GO:0070475">
    <property type="term" value="P:rRNA base methylation"/>
    <property type="evidence" value="ECO:0007669"/>
    <property type="project" value="UniProtKB-UniRule"/>
</dbReference>
<evidence type="ECO:0000256" key="10">
    <source>
        <dbReference type="ARBA" id="ARBA00023004"/>
    </source>
</evidence>
<keyword evidence="12" id="KW-1015">Disulfide bond</keyword>
<dbReference type="GO" id="GO:0046872">
    <property type="term" value="F:metal ion binding"/>
    <property type="evidence" value="ECO:0007669"/>
    <property type="project" value="UniProtKB-KW"/>
</dbReference>
<dbReference type="SUPFAM" id="SSF102114">
    <property type="entry name" value="Radical SAM enzymes"/>
    <property type="match status" value="1"/>
</dbReference>
<keyword evidence="7 12" id="KW-0949">S-adenosyl-L-methionine</keyword>
<comment type="catalytic activity">
    <reaction evidence="12">
        <text>adenosine(2503) in 23S rRNA + 2 reduced [2Fe-2S]-[ferredoxin] + 2 S-adenosyl-L-methionine = 2-methyladenosine(2503) in 23S rRNA + 5'-deoxyadenosine + L-methionine + 2 oxidized [2Fe-2S]-[ferredoxin] + S-adenosyl-L-homocysteine</text>
        <dbReference type="Rhea" id="RHEA:42916"/>
        <dbReference type="Rhea" id="RHEA-COMP:10000"/>
        <dbReference type="Rhea" id="RHEA-COMP:10001"/>
        <dbReference type="Rhea" id="RHEA-COMP:10152"/>
        <dbReference type="Rhea" id="RHEA-COMP:10282"/>
        <dbReference type="ChEBI" id="CHEBI:17319"/>
        <dbReference type="ChEBI" id="CHEBI:33737"/>
        <dbReference type="ChEBI" id="CHEBI:33738"/>
        <dbReference type="ChEBI" id="CHEBI:57844"/>
        <dbReference type="ChEBI" id="CHEBI:57856"/>
        <dbReference type="ChEBI" id="CHEBI:59789"/>
        <dbReference type="ChEBI" id="CHEBI:74411"/>
        <dbReference type="ChEBI" id="CHEBI:74497"/>
        <dbReference type="EC" id="2.1.1.192"/>
    </reaction>
</comment>
<comment type="catalytic activity">
    <reaction evidence="12">
        <text>adenosine(37) in tRNA + 2 reduced [2Fe-2S]-[ferredoxin] + 2 S-adenosyl-L-methionine = 2-methyladenosine(37) in tRNA + 5'-deoxyadenosine + L-methionine + 2 oxidized [2Fe-2S]-[ferredoxin] + S-adenosyl-L-homocysteine</text>
        <dbReference type="Rhea" id="RHEA:43332"/>
        <dbReference type="Rhea" id="RHEA-COMP:10000"/>
        <dbReference type="Rhea" id="RHEA-COMP:10001"/>
        <dbReference type="Rhea" id="RHEA-COMP:10162"/>
        <dbReference type="Rhea" id="RHEA-COMP:10485"/>
        <dbReference type="ChEBI" id="CHEBI:17319"/>
        <dbReference type="ChEBI" id="CHEBI:33737"/>
        <dbReference type="ChEBI" id="CHEBI:33738"/>
        <dbReference type="ChEBI" id="CHEBI:57844"/>
        <dbReference type="ChEBI" id="CHEBI:57856"/>
        <dbReference type="ChEBI" id="CHEBI:59789"/>
        <dbReference type="ChEBI" id="CHEBI:74411"/>
        <dbReference type="ChEBI" id="CHEBI:74497"/>
        <dbReference type="EC" id="2.1.1.192"/>
    </reaction>
</comment>
<evidence type="ECO:0000256" key="8">
    <source>
        <dbReference type="ARBA" id="ARBA00022694"/>
    </source>
</evidence>
<dbReference type="InterPro" id="IPR004383">
    <property type="entry name" value="rRNA_lsu_MTrfase_RlmN/Cfr"/>
</dbReference>
<dbReference type="Proteomes" id="UP000647416">
    <property type="component" value="Unassembled WGS sequence"/>
</dbReference>
<dbReference type="GO" id="GO:0030488">
    <property type="term" value="P:tRNA methylation"/>
    <property type="evidence" value="ECO:0007669"/>
    <property type="project" value="UniProtKB-UniRule"/>
</dbReference>
<reference evidence="14" key="1">
    <citation type="submission" date="2020-08" db="EMBL/GenBank/DDBJ databases">
        <title>Genome public.</title>
        <authorList>
            <person name="Liu C."/>
            <person name="Sun Q."/>
        </authorList>
    </citation>
    <scope>NUCLEOTIDE SEQUENCE</scope>
    <source>
        <strain evidence="14">NSJ-50</strain>
    </source>
</reference>